<reference evidence="2 3" key="2">
    <citation type="submission" date="2018-11" db="EMBL/GenBank/DDBJ databases">
        <authorList>
            <consortium name="Pathogen Informatics"/>
        </authorList>
    </citation>
    <scope>NUCLEOTIDE SEQUENCE [LARGE SCALE GENOMIC DNA]</scope>
</reference>
<dbReference type="OrthoDB" id="5817051at2759"/>
<dbReference type="Gene3D" id="2.30.29.30">
    <property type="entry name" value="Pleckstrin-homology domain (PH domain)/Phosphotyrosine-binding domain (PTB)"/>
    <property type="match status" value="1"/>
</dbReference>
<dbReference type="PANTHER" id="PTHR21538:SF24">
    <property type="entry name" value="PH DOMAIN-CONTAINING PROTEIN"/>
    <property type="match status" value="1"/>
</dbReference>
<reference evidence="4" key="1">
    <citation type="submission" date="2016-06" db="UniProtKB">
        <authorList>
            <consortium name="WormBaseParasite"/>
        </authorList>
    </citation>
    <scope>IDENTIFICATION</scope>
</reference>
<protein>
    <submittedName>
        <fullName evidence="4">PH domain-containing protein</fullName>
    </submittedName>
</protein>
<gene>
    <name evidence="2" type="ORF">SBAD_LOCUS8316</name>
</gene>
<feature type="domain" description="PH" evidence="1">
    <location>
        <begin position="229"/>
        <end position="325"/>
    </location>
</feature>
<dbReference type="Pfam" id="PF00169">
    <property type="entry name" value="PH"/>
    <property type="match status" value="1"/>
</dbReference>
<evidence type="ECO:0000313" key="4">
    <source>
        <dbReference type="WBParaSite" id="SBAD_0000862501-mRNA-1"/>
    </source>
</evidence>
<dbReference type="Pfam" id="PF08174">
    <property type="entry name" value="Anillin"/>
    <property type="match status" value="1"/>
</dbReference>
<dbReference type="Proteomes" id="UP000270296">
    <property type="component" value="Unassembled WGS sequence"/>
</dbReference>
<dbReference type="InterPro" id="IPR012966">
    <property type="entry name" value="AHD"/>
</dbReference>
<dbReference type="GO" id="GO:0031106">
    <property type="term" value="P:septin ring organization"/>
    <property type="evidence" value="ECO:0007669"/>
    <property type="project" value="TreeGrafter"/>
</dbReference>
<dbReference type="SUPFAM" id="SSF50729">
    <property type="entry name" value="PH domain-like"/>
    <property type="match status" value="1"/>
</dbReference>
<proteinExistence type="predicted"/>
<keyword evidence="3" id="KW-1185">Reference proteome</keyword>
<dbReference type="GO" id="GO:0000281">
    <property type="term" value="P:mitotic cytokinesis"/>
    <property type="evidence" value="ECO:0007669"/>
    <property type="project" value="TreeGrafter"/>
</dbReference>
<dbReference type="InterPro" id="IPR051364">
    <property type="entry name" value="Cytokinesis/Rho-signaling"/>
</dbReference>
<dbReference type="SMART" id="SM00233">
    <property type="entry name" value="PH"/>
    <property type="match status" value="1"/>
</dbReference>
<dbReference type="AlphaFoldDB" id="A0A183IXG8"/>
<name>A0A183IXG8_9BILA</name>
<dbReference type="PANTHER" id="PTHR21538">
    <property type="entry name" value="ANILLIN/RHOTEKIN RTKN"/>
    <property type="match status" value="1"/>
</dbReference>
<dbReference type="InterPro" id="IPR011993">
    <property type="entry name" value="PH-like_dom_sf"/>
</dbReference>
<evidence type="ECO:0000313" key="3">
    <source>
        <dbReference type="Proteomes" id="UP000270296"/>
    </source>
</evidence>
<accession>A0A183IXG8</accession>
<dbReference type="WBParaSite" id="SBAD_0000862501-mRNA-1">
    <property type="protein sequence ID" value="SBAD_0000862501-mRNA-1"/>
    <property type="gene ID" value="SBAD_0000862501"/>
</dbReference>
<dbReference type="PROSITE" id="PS50003">
    <property type="entry name" value="PH_DOMAIN"/>
    <property type="match status" value="1"/>
</dbReference>
<dbReference type="InterPro" id="IPR001849">
    <property type="entry name" value="PH_domain"/>
</dbReference>
<dbReference type="GO" id="GO:0005826">
    <property type="term" value="C:actomyosin contractile ring"/>
    <property type="evidence" value="ECO:0007669"/>
    <property type="project" value="TreeGrafter"/>
</dbReference>
<organism evidence="4">
    <name type="scientific">Soboliphyme baturini</name>
    <dbReference type="NCBI Taxonomy" id="241478"/>
    <lineage>
        <taxon>Eukaryota</taxon>
        <taxon>Metazoa</taxon>
        <taxon>Ecdysozoa</taxon>
        <taxon>Nematoda</taxon>
        <taxon>Enoplea</taxon>
        <taxon>Dorylaimia</taxon>
        <taxon>Dioctophymatida</taxon>
        <taxon>Dioctophymatoidea</taxon>
        <taxon>Soboliphymatidae</taxon>
        <taxon>Soboliphyme</taxon>
    </lineage>
</organism>
<evidence type="ECO:0000313" key="2">
    <source>
        <dbReference type="EMBL" id="VDP16465.1"/>
    </source>
</evidence>
<evidence type="ECO:0000259" key="1">
    <source>
        <dbReference type="PROSITE" id="PS50003"/>
    </source>
</evidence>
<sequence>MSCKNEGYSLMKKVELENRLKDAADNLLNASTELSDTVYSEASKSLMISEMRLLSYSQELEKQAANKSKPKKHPPVAGPSTAKLILQKSEKFDIFVVAQIDSEICDTSLVSDIGPSNQVAPDFNLCLTIYARQLKEKETLVQTSTKLLKGKLRQSLTRSYGRLLSAYLSNRTQGKHQFFSVGSTSIRLDDLKQLTTAFELSLSSDVRFGLPLFGHICCDIGIELQSEKLPRISGRLDLTNGVHEYKDLWCMLHSSKLSAYFERNSSSSDQPLFVIQISENSVVSFDEENRQIVLEMGSSDDSFALSASSQHFLKRWFTTLEKQILDCKHWGRFAKNCSPPLSLTESPEFAVRYDSVSVDDL</sequence>
<dbReference type="GO" id="GO:0000915">
    <property type="term" value="P:actomyosin contractile ring assembly"/>
    <property type="evidence" value="ECO:0007669"/>
    <property type="project" value="TreeGrafter"/>
</dbReference>
<dbReference type="EMBL" id="UZAM01011475">
    <property type="protein sequence ID" value="VDP16465.1"/>
    <property type="molecule type" value="Genomic_DNA"/>
</dbReference>